<organism evidence="2">
    <name type="scientific">Alectorobius mimon</name>
    <dbReference type="NCBI Taxonomy" id="360319"/>
    <lineage>
        <taxon>Eukaryota</taxon>
        <taxon>Metazoa</taxon>
        <taxon>Ecdysozoa</taxon>
        <taxon>Arthropoda</taxon>
        <taxon>Chelicerata</taxon>
        <taxon>Arachnida</taxon>
        <taxon>Acari</taxon>
        <taxon>Parasitiformes</taxon>
        <taxon>Ixodida</taxon>
        <taxon>Ixodoidea</taxon>
        <taxon>Argasidae</taxon>
        <taxon>Ornithodorinae</taxon>
        <taxon>Alectorobius</taxon>
    </lineage>
</organism>
<dbReference type="EMBL" id="GEIB01000920">
    <property type="protein sequence ID" value="JAR87123.1"/>
    <property type="molecule type" value="Transcribed_RNA"/>
</dbReference>
<name>A0A147B8Q3_9ACAR</name>
<feature type="compositionally biased region" description="Acidic residues" evidence="1">
    <location>
        <begin position="1"/>
        <end position="12"/>
    </location>
</feature>
<accession>A0A147B8Q3</accession>
<dbReference type="AlphaFoldDB" id="A0A147B8Q3"/>
<feature type="compositionally biased region" description="Low complexity" evidence="1">
    <location>
        <begin position="90"/>
        <end position="114"/>
    </location>
</feature>
<feature type="non-terminal residue" evidence="2">
    <location>
        <position position="1"/>
    </location>
</feature>
<feature type="region of interest" description="Disordered" evidence="1">
    <location>
        <begin position="90"/>
        <end position="166"/>
    </location>
</feature>
<sequence length="166" mass="18079">CKGSSSEEEEDVDKSSWMRAPWLKATRRRLHNESTSRLPPPGSGYPVWQESPAYEEPAPKVVMSDSGSARLFQRHVQGIARQTTLTSPLPSLVVMSPSPHDSGVSSQSVASSPSLGRVPTPPPRTCHSRALSRENLVSPQQNGRHSVALDSFPSTERAARSFKPLP</sequence>
<protein>
    <submittedName>
        <fullName evidence="2">Uncharacterized protein</fullName>
    </submittedName>
</protein>
<feature type="region of interest" description="Disordered" evidence="1">
    <location>
        <begin position="1"/>
        <end position="51"/>
    </location>
</feature>
<proteinExistence type="predicted"/>
<feature type="non-terminal residue" evidence="2">
    <location>
        <position position="166"/>
    </location>
</feature>
<evidence type="ECO:0000256" key="1">
    <source>
        <dbReference type="SAM" id="MobiDB-lite"/>
    </source>
</evidence>
<evidence type="ECO:0000313" key="2">
    <source>
        <dbReference type="EMBL" id="JAR87123.1"/>
    </source>
</evidence>
<feature type="compositionally biased region" description="Polar residues" evidence="1">
    <location>
        <begin position="135"/>
        <end position="144"/>
    </location>
</feature>
<reference evidence="2" key="1">
    <citation type="submission" date="2016-03" db="EMBL/GenBank/DDBJ databases">
        <title>Gut transcriptome analysis on engorged females of Ornithodoros mimon (Acari: Argasidae) and phylogenetic inferences of soft ticks.</title>
        <authorList>
            <person name="Landulfo G.A."/>
            <person name="Giovanni D."/>
            <person name="Carvalho E."/>
            <person name="Junqueira-de-Azevedo I."/>
            <person name="Patane J."/>
            <person name="Mendoca R."/>
            <person name="Barros-Battesti D."/>
        </authorList>
    </citation>
    <scope>NUCLEOTIDE SEQUENCE</scope>
    <source>
        <strain evidence="2">Females</strain>
        <tissue evidence="2">Gut</tissue>
    </source>
</reference>